<accession>A0AC35THJ5</accession>
<name>A0AC35THJ5_9BILA</name>
<evidence type="ECO:0000313" key="2">
    <source>
        <dbReference type="WBParaSite" id="RSKR_0000064500.1"/>
    </source>
</evidence>
<proteinExistence type="predicted"/>
<organism evidence="1 2">
    <name type="scientific">Rhabditophanes sp. KR3021</name>
    <dbReference type="NCBI Taxonomy" id="114890"/>
    <lineage>
        <taxon>Eukaryota</taxon>
        <taxon>Metazoa</taxon>
        <taxon>Ecdysozoa</taxon>
        <taxon>Nematoda</taxon>
        <taxon>Chromadorea</taxon>
        <taxon>Rhabditida</taxon>
        <taxon>Tylenchina</taxon>
        <taxon>Panagrolaimomorpha</taxon>
        <taxon>Strongyloidoidea</taxon>
        <taxon>Alloionematidae</taxon>
        <taxon>Rhabditophanes</taxon>
    </lineage>
</organism>
<protein>
    <submittedName>
        <fullName evidence="2">MSP domain-containing protein</fullName>
    </submittedName>
</protein>
<dbReference type="Proteomes" id="UP000095286">
    <property type="component" value="Unplaced"/>
</dbReference>
<reference evidence="2" key="1">
    <citation type="submission" date="2016-11" db="UniProtKB">
        <authorList>
            <consortium name="WormBaseParasite"/>
        </authorList>
    </citation>
    <scope>IDENTIFICATION</scope>
    <source>
        <strain evidence="2">KR3021</strain>
    </source>
</reference>
<sequence length="108" mass="11589">MSLNIEPAIGNFPAAGGKSIHNISNTTTNRLAFKVKTSSNECYRVKPVFGFIEASAAIQFIIERLAGPPKEDKIVVQYATVPAEETEPKAPFASGAQEGEVILKVKAQ</sequence>
<evidence type="ECO:0000313" key="1">
    <source>
        <dbReference type="Proteomes" id="UP000095286"/>
    </source>
</evidence>
<dbReference type="WBParaSite" id="RSKR_0000064500.1">
    <property type="protein sequence ID" value="RSKR_0000064500.1"/>
    <property type="gene ID" value="RSKR_0000064500"/>
</dbReference>